<dbReference type="PANTHER" id="PTHR30183">
    <property type="entry name" value="MOLYBDENUM TRANSPORT SYSTEM PERMEASE PROTEIN MODB"/>
    <property type="match status" value="1"/>
</dbReference>
<evidence type="ECO:0000256" key="6">
    <source>
        <dbReference type="ARBA" id="ARBA00022692"/>
    </source>
</evidence>
<keyword evidence="3 9" id="KW-0813">Transport</keyword>
<name>A0A2X2YAE4_9ACTO</name>
<dbReference type="InterPro" id="IPR035906">
    <property type="entry name" value="MetI-like_sf"/>
</dbReference>
<dbReference type="CDD" id="cd06261">
    <property type="entry name" value="TM_PBP2"/>
    <property type="match status" value="1"/>
</dbReference>
<evidence type="ECO:0000256" key="3">
    <source>
        <dbReference type="ARBA" id="ARBA00022448"/>
    </source>
</evidence>
<dbReference type="PANTHER" id="PTHR30183:SF3">
    <property type="entry name" value="MOLYBDENUM TRANSPORT SYSTEM PERMEASE PROTEIN MODB"/>
    <property type="match status" value="1"/>
</dbReference>
<reference evidence="12 13" key="1">
    <citation type="submission" date="2018-06" db="EMBL/GenBank/DDBJ databases">
        <authorList>
            <consortium name="Pathogen Informatics"/>
            <person name="Doyle S."/>
        </authorList>
    </citation>
    <scope>NUCLEOTIDE SEQUENCE [LARGE SCALE GENOMIC DNA]</scope>
    <source>
        <strain evidence="12 13">NCTC11820</strain>
    </source>
</reference>
<dbReference type="Gene3D" id="1.10.3720.10">
    <property type="entry name" value="MetI-like"/>
    <property type="match status" value="1"/>
</dbReference>
<protein>
    <recommendedName>
        <fullName evidence="10">Molybdenum transport system permease</fullName>
    </recommendedName>
</protein>
<proteinExistence type="inferred from homology"/>
<evidence type="ECO:0000256" key="1">
    <source>
        <dbReference type="ARBA" id="ARBA00004651"/>
    </source>
</evidence>
<dbReference type="GO" id="GO:0005886">
    <property type="term" value="C:plasma membrane"/>
    <property type="evidence" value="ECO:0007669"/>
    <property type="project" value="UniProtKB-SubCell"/>
</dbReference>
<evidence type="ECO:0000256" key="9">
    <source>
        <dbReference type="RuleBase" id="RU363032"/>
    </source>
</evidence>
<dbReference type="EMBL" id="UASJ01000001">
    <property type="protein sequence ID" value="SQB64782.1"/>
    <property type="molecule type" value="Genomic_DNA"/>
</dbReference>
<comment type="function">
    <text evidence="10">Part of the binding-protein-dependent transport system for molybdenum; probably responsible for the translocation of the substrate across the membrane.</text>
</comment>
<evidence type="ECO:0000256" key="4">
    <source>
        <dbReference type="ARBA" id="ARBA00022475"/>
    </source>
</evidence>
<feature type="transmembrane region" description="Helical" evidence="9">
    <location>
        <begin position="235"/>
        <end position="257"/>
    </location>
</feature>
<evidence type="ECO:0000313" key="13">
    <source>
        <dbReference type="Proteomes" id="UP000250245"/>
    </source>
</evidence>
<gene>
    <name evidence="12" type="primary">modB_2</name>
    <name evidence="12" type="ORF">NCTC11820_01136</name>
</gene>
<evidence type="ECO:0000256" key="7">
    <source>
        <dbReference type="ARBA" id="ARBA00022989"/>
    </source>
</evidence>
<evidence type="ECO:0000313" key="12">
    <source>
        <dbReference type="EMBL" id="SQB64782.1"/>
    </source>
</evidence>
<organism evidence="12 13">
    <name type="scientific">Mobiluncus curtisii</name>
    <dbReference type="NCBI Taxonomy" id="2051"/>
    <lineage>
        <taxon>Bacteria</taxon>
        <taxon>Bacillati</taxon>
        <taxon>Actinomycetota</taxon>
        <taxon>Actinomycetes</taxon>
        <taxon>Actinomycetales</taxon>
        <taxon>Actinomycetaceae</taxon>
        <taxon>Mobiluncus</taxon>
    </lineage>
</organism>
<dbReference type="Proteomes" id="UP000250245">
    <property type="component" value="Unassembled WGS sequence"/>
</dbReference>
<feature type="transmembrane region" description="Helical" evidence="9">
    <location>
        <begin position="12"/>
        <end position="32"/>
    </location>
</feature>
<dbReference type="RefSeq" id="WP_004009362.1">
    <property type="nucleotide sequence ID" value="NZ_CP068112.1"/>
</dbReference>
<dbReference type="InterPro" id="IPR011867">
    <property type="entry name" value="ModB_ABC"/>
</dbReference>
<evidence type="ECO:0000256" key="8">
    <source>
        <dbReference type="ARBA" id="ARBA00023136"/>
    </source>
</evidence>
<dbReference type="NCBIfam" id="TIGR02141">
    <property type="entry name" value="modB_ABC"/>
    <property type="match status" value="1"/>
</dbReference>
<feature type="transmembrane region" description="Helical" evidence="9">
    <location>
        <begin position="52"/>
        <end position="77"/>
    </location>
</feature>
<feature type="domain" description="ABC transmembrane type-1" evidence="11">
    <location>
        <begin position="52"/>
        <end position="254"/>
    </location>
</feature>
<comment type="subcellular location">
    <subcellularLocation>
        <location evidence="1 9">Cell membrane</location>
        <topology evidence="1 9">Multi-pass membrane protein</topology>
    </subcellularLocation>
</comment>
<evidence type="ECO:0000259" key="11">
    <source>
        <dbReference type="PROSITE" id="PS50928"/>
    </source>
</evidence>
<keyword evidence="7 9" id="KW-1133">Transmembrane helix</keyword>
<dbReference type="AlphaFoldDB" id="A0A2X2YAE4"/>
<dbReference type="GO" id="GO:0015098">
    <property type="term" value="F:molybdate ion transmembrane transporter activity"/>
    <property type="evidence" value="ECO:0007669"/>
    <property type="project" value="UniProtKB-UniRule"/>
</dbReference>
<sequence length="275" mass="29699">MNANNHGFPRWLYLPAGIALLLVVLPILGLMVRVPWIRLAEILTRDESRDALLLSLRTCLVSLVLVLILGTPLALLISRTEGFWAYVWRTFAVLPMVLPPVVAGLALLVTLGRRGVVGQYLSLAGIEIGFTTIAVVLGQTFVAMPYYVVSLESALRTFDSGYERIAATLGASPTYVLRRVTLPLLTPAIVGGATMAFARALGEFGATLTFAGSLQGVTRTLPQAIYLLREDDSDLALALSVVLVLLAATMMGLSAIFTTRRTKQLTMQPENGDDQ</sequence>
<dbReference type="InterPro" id="IPR000515">
    <property type="entry name" value="MetI-like"/>
</dbReference>
<evidence type="ECO:0000256" key="5">
    <source>
        <dbReference type="ARBA" id="ARBA00022505"/>
    </source>
</evidence>
<dbReference type="SUPFAM" id="SSF161098">
    <property type="entry name" value="MetI-like"/>
    <property type="match status" value="1"/>
</dbReference>
<accession>A0A2X2YAE4</accession>
<keyword evidence="5 10" id="KW-0500">Molybdenum</keyword>
<dbReference type="NCBIfam" id="TIGR01581">
    <property type="entry name" value="Mo_ABC_porter"/>
    <property type="match status" value="1"/>
</dbReference>
<dbReference type="OMA" id="MYSFIET"/>
<dbReference type="PROSITE" id="PS50928">
    <property type="entry name" value="ABC_TM1"/>
    <property type="match status" value="1"/>
</dbReference>
<feature type="transmembrane region" description="Helical" evidence="9">
    <location>
        <begin position="120"/>
        <end position="148"/>
    </location>
</feature>
<keyword evidence="4 10" id="KW-1003">Cell membrane</keyword>
<keyword evidence="8 9" id="KW-0472">Membrane</keyword>
<comment type="similarity">
    <text evidence="2 10">Belongs to the binding-protein-dependent transport system permease family. CysTW subfamily.</text>
</comment>
<evidence type="ECO:0000256" key="10">
    <source>
        <dbReference type="RuleBase" id="RU365097"/>
    </source>
</evidence>
<feature type="transmembrane region" description="Helical" evidence="9">
    <location>
        <begin position="83"/>
        <end position="108"/>
    </location>
</feature>
<dbReference type="GeneID" id="55565569"/>
<keyword evidence="6 9" id="KW-0812">Transmembrane</keyword>
<evidence type="ECO:0000256" key="2">
    <source>
        <dbReference type="ARBA" id="ARBA00007069"/>
    </source>
</evidence>
<dbReference type="Pfam" id="PF00528">
    <property type="entry name" value="BPD_transp_1"/>
    <property type="match status" value="1"/>
</dbReference>
<dbReference type="InterPro" id="IPR006469">
    <property type="entry name" value="NifC_ABC_porter"/>
</dbReference>